<comment type="caution">
    <text evidence="1">The sequence shown here is derived from an EMBL/GenBank/DDBJ whole genome shotgun (WGS) entry which is preliminary data.</text>
</comment>
<evidence type="ECO:0000313" key="2">
    <source>
        <dbReference type="EMBL" id="KLO54152.1"/>
    </source>
</evidence>
<organism evidence="1 3">
    <name type="scientific">Mycolicibacterium senegalense</name>
    <dbReference type="NCBI Taxonomy" id="1796"/>
    <lineage>
        <taxon>Bacteria</taxon>
        <taxon>Bacillati</taxon>
        <taxon>Actinomycetota</taxon>
        <taxon>Actinomycetes</taxon>
        <taxon>Mycobacteriales</taxon>
        <taxon>Mycobacteriaceae</taxon>
        <taxon>Mycolicibacterium</taxon>
    </lineage>
</organism>
<reference evidence="1 3" key="1">
    <citation type="submission" date="2015-05" db="EMBL/GenBank/DDBJ databases">
        <title>Genome sequence of Mycobacterium senegalense.</title>
        <authorList>
            <person name="Greninger A.L."/>
            <person name="Miller S."/>
        </authorList>
    </citation>
    <scope>NUCLEOTIDE SEQUENCE [LARGE SCALE GENOMIC DNA]</scope>
    <source>
        <strain evidence="1 3">CK2</strain>
    </source>
</reference>
<dbReference type="Proteomes" id="UP000036499">
    <property type="component" value="Unassembled WGS sequence"/>
</dbReference>
<gene>
    <name evidence="1" type="ORF">ABW05_24065</name>
    <name evidence="2" type="ORF">ABW05_24495</name>
</gene>
<proteinExistence type="predicted"/>
<protein>
    <submittedName>
        <fullName evidence="1">Uncharacterized protein</fullName>
    </submittedName>
</protein>
<dbReference type="EMBL" id="LDPU01000001">
    <property type="protein sequence ID" value="KLO54085.1"/>
    <property type="molecule type" value="Genomic_DNA"/>
</dbReference>
<name>A0ABR5G1J9_9MYCO</name>
<sequence>MLPDLPRFVDADDPDAYMVGSGLVLKAQFSHRVTITCAACKATQLRLKLLADTLLSTQARNRLLTTHLDGLGWIRLRANGADICPECAATNTEVCPHCRRYGGGHATLCPTQLPGATP</sequence>
<accession>A0ABR5G1J9</accession>
<dbReference type="EMBL" id="LDPU01000001">
    <property type="protein sequence ID" value="KLO54152.1"/>
    <property type="molecule type" value="Genomic_DNA"/>
</dbReference>
<evidence type="ECO:0000313" key="1">
    <source>
        <dbReference type="EMBL" id="KLO54085.1"/>
    </source>
</evidence>
<evidence type="ECO:0000313" key="3">
    <source>
        <dbReference type="Proteomes" id="UP000036499"/>
    </source>
</evidence>
<keyword evidence="3" id="KW-1185">Reference proteome</keyword>